<comment type="caution">
    <text evidence="2">The sequence shown here is derived from an EMBL/GenBank/DDBJ whole genome shotgun (WGS) entry which is preliminary data.</text>
</comment>
<feature type="transmembrane region" description="Helical" evidence="1">
    <location>
        <begin position="52"/>
        <end position="72"/>
    </location>
</feature>
<reference evidence="2" key="1">
    <citation type="journal article" date="2020" name="mSystems">
        <title>Genome- and Community-Level Interaction Insights into Carbon Utilization and Element Cycling Functions of Hydrothermarchaeota in Hydrothermal Sediment.</title>
        <authorList>
            <person name="Zhou Z."/>
            <person name="Liu Y."/>
            <person name="Xu W."/>
            <person name="Pan J."/>
            <person name="Luo Z.H."/>
            <person name="Li M."/>
        </authorList>
    </citation>
    <scope>NUCLEOTIDE SEQUENCE [LARGE SCALE GENOMIC DNA]</scope>
    <source>
        <strain evidence="2">SpSt-508</strain>
    </source>
</reference>
<dbReference type="AlphaFoldDB" id="A0A7C4LKC1"/>
<evidence type="ECO:0008006" key="3">
    <source>
        <dbReference type="Google" id="ProtNLM"/>
    </source>
</evidence>
<sequence length="171" mass="18767">MPTKKPQAISGVSSTYENVIEEVYPSIAITGMGRFLNALYESIPVGIGQVKLSHVLFVLPTLPLALLTYVLLKLGGSKYVVTNRAVKRTSFLGGRLLEEVPLSQIAAVSVDPDSRLKFFRTGDVRLSDAAGDTLLLLRGVQYPDRLVQVILEVRDARRLVESSLATIRSRK</sequence>
<keyword evidence="1" id="KW-0472">Membrane</keyword>
<dbReference type="EMBL" id="DSVQ01000012">
    <property type="protein sequence ID" value="HGT38736.1"/>
    <property type="molecule type" value="Genomic_DNA"/>
</dbReference>
<accession>A0A7C4LKC1</accession>
<name>A0A7C4LKC1_9PLAN</name>
<organism evidence="2">
    <name type="scientific">Schlesneria paludicola</name>
    <dbReference type="NCBI Taxonomy" id="360056"/>
    <lineage>
        <taxon>Bacteria</taxon>
        <taxon>Pseudomonadati</taxon>
        <taxon>Planctomycetota</taxon>
        <taxon>Planctomycetia</taxon>
        <taxon>Planctomycetales</taxon>
        <taxon>Planctomycetaceae</taxon>
        <taxon>Schlesneria</taxon>
    </lineage>
</organism>
<gene>
    <name evidence="2" type="ORF">ENS64_05665</name>
</gene>
<evidence type="ECO:0000256" key="1">
    <source>
        <dbReference type="SAM" id="Phobius"/>
    </source>
</evidence>
<keyword evidence="1" id="KW-1133">Transmembrane helix</keyword>
<keyword evidence="1" id="KW-0812">Transmembrane</keyword>
<evidence type="ECO:0000313" key="2">
    <source>
        <dbReference type="EMBL" id="HGT38736.1"/>
    </source>
</evidence>
<proteinExistence type="predicted"/>
<protein>
    <recommendedName>
        <fullName evidence="3">PH domain-containing protein</fullName>
    </recommendedName>
</protein>